<protein>
    <submittedName>
        <fullName evidence="1">CfrBI restriction endonuclease</fullName>
    </submittedName>
</protein>
<keyword evidence="1" id="KW-0540">Nuclease</keyword>
<keyword evidence="1" id="KW-0378">Hydrolase</keyword>
<keyword evidence="1" id="KW-0255">Endonuclease</keyword>
<dbReference type="Proteomes" id="UP000190166">
    <property type="component" value="Unassembled WGS sequence"/>
</dbReference>
<dbReference type="EMBL" id="FUZZ01000004">
    <property type="protein sequence ID" value="SKD09084.1"/>
    <property type="molecule type" value="Genomic_DNA"/>
</dbReference>
<keyword evidence="2" id="KW-1185">Reference proteome</keyword>
<organism evidence="1 2">
    <name type="scientific">Chitinophaga ginsengisegetis</name>
    <dbReference type="NCBI Taxonomy" id="393003"/>
    <lineage>
        <taxon>Bacteria</taxon>
        <taxon>Pseudomonadati</taxon>
        <taxon>Bacteroidota</taxon>
        <taxon>Chitinophagia</taxon>
        <taxon>Chitinophagales</taxon>
        <taxon>Chitinophagaceae</taxon>
        <taxon>Chitinophaga</taxon>
    </lineage>
</organism>
<sequence length="401" mass="45291">MKAKKNVHQETPISDIFPQSGKDLLVGGGKQFVERIGVEAVKQAVFSVMMGENLRTQTEPISRMRIAQVSGAIIAMIAKGYLTIDNFQRELSRLAIKELASAKKNDNEKVWPAQWLIGITGKSFQNVLRGNREALIEYIADFEKAIKDSAEHCKQQYGDYKMDLHFTMNGIDNKVALDWEGITRLTTAIGSQTLTLRGSDKSIYGKLFERLILGSILTLLGFKRVDKNSDKKERKEIFWLSDSSANRESDATVVITPGHVARFDIGFIGPGNSEISKDKLSRFDRDIEVSGQNAHSVTFIVVDRLPATGKTKAAADKIGAEIIQMSMAYWPKELADKLAKRFGFKHEIQQIRPSELKNYIKTQIDKIKIQDFLNEITLEEIEESQEKEAEQQKLELDFEDE</sequence>
<dbReference type="RefSeq" id="WP_079472227.1">
    <property type="nucleotide sequence ID" value="NZ_FUZZ01000004.1"/>
</dbReference>
<dbReference type="InterPro" id="IPR019042">
    <property type="entry name" value="Restrct_endonuc_II_CfrBI"/>
</dbReference>
<proteinExistence type="predicted"/>
<dbReference type="STRING" id="393003.SAMN05660461_4963"/>
<dbReference type="AlphaFoldDB" id="A0A1T5P8J2"/>
<reference evidence="2" key="1">
    <citation type="submission" date="2017-02" db="EMBL/GenBank/DDBJ databases">
        <authorList>
            <person name="Varghese N."/>
            <person name="Submissions S."/>
        </authorList>
    </citation>
    <scope>NUCLEOTIDE SEQUENCE [LARGE SCALE GENOMIC DNA]</scope>
    <source>
        <strain evidence="2">DSM 18108</strain>
    </source>
</reference>
<gene>
    <name evidence="1" type="ORF">SAMN05660461_4963</name>
</gene>
<name>A0A1T5P8J2_9BACT</name>
<evidence type="ECO:0000313" key="2">
    <source>
        <dbReference type="Proteomes" id="UP000190166"/>
    </source>
</evidence>
<dbReference type="GO" id="GO:0004519">
    <property type="term" value="F:endonuclease activity"/>
    <property type="evidence" value="ECO:0007669"/>
    <property type="project" value="UniProtKB-KW"/>
</dbReference>
<dbReference type="Pfam" id="PF09516">
    <property type="entry name" value="RE_CfrBI"/>
    <property type="match status" value="1"/>
</dbReference>
<accession>A0A1T5P8J2</accession>
<evidence type="ECO:0000313" key="1">
    <source>
        <dbReference type="EMBL" id="SKD09084.1"/>
    </source>
</evidence>